<evidence type="ECO:0000313" key="14">
    <source>
        <dbReference type="Proteomes" id="UP000094849"/>
    </source>
</evidence>
<dbReference type="PROSITE" id="PS00198">
    <property type="entry name" value="4FE4S_FER_1"/>
    <property type="match status" value="2"/>
</dbReference>
<dbReference type="InterPro" id="IPR014283">
    <property type="entry name" value="FdIII_4_nif"/>
</dbReference>
<feature type="domain" description="4Fe-4S ferredoxin-type" evidence="12">
    <location>
        <begin position="18"/>
        <end position="47"/>
    </location>
</feature>
<dbReference type="PANTHER" id="PTHR43687:SF1">
    <property type="entry name" value="FERREDOXIN III"/>
    <property type="match status" value="1"/>
</dbReference>
<dbReference type="PANTHER" id="PTHR43687">
    <property type="entry name" value="ADENYLYLSULFATE REDUCTASE, BETA SUBUNIT"/>
    <property type="match status" value="1"/>
</dbReference>
<evidence type="ECO:0000256" key="10">
    <source>
        <dbReference type="ARBA" id="ARBA00023231"/>
    </source>
</evidence>
<evidence type="ECO:0000259" key="12">
    <source>
        <dbReference type="PROSITE" id="PS51379"/>
    </source>
</evidence>
<dbReference type="AlphaFoldDB" id="A0A1E2UTB5"/>
<keyword evidence="3" id="KW-0813">Transport</keyword>
<keyword evidence="4" id="KW-0004">4Fe-4S</keyword>
<sequence>MSVITGLTRGGEEYTPAFVMEINQQNCIGCGRCFKVCPRDVFDLIDREDVEGLLDDDDDYDDDYGDDDDGFSDDTAMVMSLKNSMDCIGCGSCARICPKQCFTHQPQTAAA</sequence>
<dbReference type="GO" id="GO:0046872">
    <property type="term" value="F:metal ion binding"/>
    <property type="evidence" value="ECO:0007669"/>
    <property type="project" value="UniProtKB-KW"/>
</dbReference>
<evidence type="ECO:0000256" key="1">
    <source>
        <dbReference type="ARBA" id="ARBA00001966"/>
    </source>
</evidence>
<feature type="domain" description="4Fe-4S ferredoxin-type" evidence="12">
    <location>
        <begin position="77"/>
        <end position="107"/>
    </location>
</feature>
<protein>
    <recommendedName>
        <fullName evidence="11">Ferredoxin III</fullName>
    </recommendedName>
</protein>
<evidence type="ECO:0000256" key="11">
    <source>
        <dbReference type="ARBA" id="ARBA00030616"/>
    </source>
</evidence>
<evidence type="ECO:0000256" key="8">
    <source>
        <dbReference type="ARBA" id="ARBA00023004"/>
    </source>
</evidence>
<keyword evidence="5" id="KW-0479">Metal-binding</keyword>
<dbReference type="Proteomes" id="UP000094849">
    <property type="component" value="Unassembled WGS sequence"/>
</dbReference>
<dbReference type="InterPro" id="IPR050572">
    <property type="entry name" value="Fe-S_Ferredoxin"/>
</dbReference>
<accession>A0A1E2UTB5</accession>
<dbReference type="OrthoDB" id="9810688at2"/>
<keyword evidence="9" id="KW-0411">Iron-sulfur</keyword>
<organism evidence="13 14">
    <name type="scientific">Candidatus Thiodiazotropha endoloripes</name>
    <dbReference type="NCBI Taxonomy" id="1818881"/>
    <lineage>
        <taxon>Bacteria</taxon>
        <taxon>Pseudomonadati</taxon>
        <taxon>Pseudomonadota</taxon>
        <taxon>Gammaproteobacteria</taxon>
        <taxon>Chromatiales</taxon>
        <taxon>Sedimenticolaceae</taxon>
        <taxon>Candidatus Thiodiazotropha</taxon>
    </lineage>
</organism>
<evidence type="ECO:0000256" key="2">
    <source>
        <dbReference type="ARBA" id="ARBA00003532"/>
    </source>
</evidence>
<comment type="caution">
    <text evidence="13">The sequence shown here is derived from an EMBL/GenBank/DDBJ whole genome shotgun (WGS) entry which is preliminary data.</text>
</comment>
<evidence type="ECO:0000256" key="3">
    <source>
        <dbReference type="ARBA" id="ARBA00022448"/>
    </source>
</evidence>
<dbReference type="STRING" id="1818881.A3196_14290"/>
<comment type="function">
    <text evidence="2">Ferredoxins are iron-sulfur proteins that transfer electrons in a wide variety of metabolic reactions.</text>
</comment>
<evidence type="ECO:0000256" key="6">
    <source>
        <dbReference type="ARBA" id="ARBA00022737"/>
    </source>
</evidence>
<dbReference type="SUPFAM" id="SSF54862">
    <property type="entry name" value="4Fe-4S ferredoxins"/>
    <property type="match status" value="1"/>
</dbReference>
<dbReference type="InterPro" id="IPR017900">
    <property type="entry name" value="4Fe4S_Fe_S_CS"/>
</dbReference>
<evidence type="ECO:0000256" key="9">
    <source>
        <dbReference type="ARBA" id="ARBA00023014"/>
    </source>
</evidence>
<dbReference type="GO" id="GO:0051539">
    <property type="term" value="F:4 iron, 4 sulfur cluster binding"/>
    <property type="evidence" value="ECO:0007669"/>
    <property type="project" value="UniProtKB-KW"/>
</dbReference>
<dbReference type="EMBL" id="LVJZ01000003">
    <property type="protein sequence ID" value="ODB97822.1"/>
    <property type="molecule type" value="Genomic_DNA"/>
</dbReference>
<dbReference type="Gene3D" id="3.30.70.20">
    <property type="match status" value="1"/>
</dbReference>
<dbReference type="Pfam" id="PF13237">
    <property type="entry name" value="Fer4_10"/>
    <property type="match status" value="1"/>
</dbReference>
<comment type="cofactor">
    <cofactor evidence="1">
        <name>[4Fe-4S] cluster</name>
        <dbReference type="ChEBI" id="CHEBI:49883"/>
    </cofactor>
</comment>
<evidence type="ECO:0000313" key="13">
    <source>
        <dbReference type="EMBL" id="ODB97822.1"/>
    </source>
</evidence>
<evidence type="ECO:0000256" key="7">
    <source>
        <dbReference type="ARBA" id="ARBA00022982"/>
    </source>
</evidence>
<keyword evidence="8" id="KW-0408">Iron</keyword>
<dbReference type="InterPro" id="IPR017896">
    <property type="entry name" value="4Fe4S_Fe-S-bd"/>
</dbReference>
<evidence type="ECO:0000256" key="4">
    <source>
        <dbReference type="ARBA" id="ARBA00022485"/>
    </source>
</evidence>
<proteinExistence type="predicted"/>
<keyword evidence="6" id="KW-0677">Repeat</keyword>
<evidence type="ECO:0000256" key="5">
    <source>
        <dbReference type="ARBA" id="ARBA00022723"/>
    </source>
</evidence>
<dbReference type="RefSeq" id="WP_069005810.1">
    <property type="nucleotide sequence ID" value="NZ_LVJW01000003.1"/>
</dbReference>
<keyword evidence="10" id="KW-0535">Nitrogen fixation</keyword>
<keyword evidence="7" id="KW-0249">Electron transport</keyword>
<name>A0A1E2UTB5_9GAMM</name>
<gene>
    <name evidence="13" type="ORF">A3196_14290</name>
</gene>
<reference evidence="13 14" key="1">
    <citation type="submission" date="2016-03" db="EMBL/GenBank/DDBJ databases">
        <title>Chemosynthetic sulphur-oxidizing symbionts of marine invertebrate animals are capable of nitrogen fixation.</title>
        <authorList>
            <person name="Petersen J.M."/>
            <person name="Kemper A."/>
            <person name="Gruber-Vodicka H."/>
            <person name="Cardini U."/>
            <person name="Geest Mvander."/>
            <person name="Kleiner M."/>
            <person name="Bulgheresi S."/>
            <person name="Fussmann M."/>
            <person name="Herbold C."/>
            <person name="Seah B.K.B."/>
            <person name="Antony C.Paul."/>
            <person name="Liu D."/>
            <person name="Belitz A."/>
            <person name="Weber M."/>
        </authorList>
    </citation>
    <scope>NUCLEOTIDE SEQUENCE [LARGE SCALE GENOMIC DNA]</scope>
    <source>
        <strain evidence="13">G_D</strain>
    </source>
</reference>
<dbReference type="NCBIfam" id="TIGR02936">
    <property type="entry name" value="fdxN_nitrog"/>
    <property type="match status" value="1"/>
</dbReference>
<dbReference type="Gene3D" id="3.30.70.3270">
    <property type="match status" value="1"/>
</dbReference>
<dbReference type="PROSITE" id="PS51379">
    <property type="entry name" value="4FE4S_FER_2"/>
    <property type="match status" value="2"/>
</dbReference>
<keyword evidence="14" id="KW-1185">Reference proteome</keyword>